<dbReference type="SMR" id="D3YT71"/>
<keyword evidence="1" id="KW-0687">Ribonucleoprotein</keyword>
<evidence type="ECO:0000313" key="1">
    <source>
        <dbReference type="EMBL" id="CBK19361.1"/>
    </source>
</evidence>
<dbReference type="OrthoDB" id="996720at2759"/>
<dbReference type="EMBL" id="BX284604">
    <property type="protein sequence ID" value="CBK19361.1"/>
    <property type="molecule type" value="Genomic_DNA"/>
</dbReference>
<dbReference type="HOGENOM" id="CLU_169255_1_0_1"/>
<evidence type="ECO:0007829" key="2">
    <source>
        <dbReference type="PeptideAtlas" id="D3YT71"/>
    </source>
</evidence>
<protein>
    <submittedName>
        <fullName evidence="1">60S ribosomal protein L29</fullName>
    </submittedName>
</protein>
<dbReference type="ExpressionAtlas" id="D3YT71">
    <property type="expression patterns" value="baseline and differential"/>
</dbReference>
<organism evidence="1">
    <name type="scientific">Caenorhabditis elegans</name>
    <dbReference type="NCBI Taxonomy" id="6239"/>
    <lineage>
        <taxon>Eukaryota</taxon>
        <taxon>Metazoa</taxon>
        <taxon>Ecdysozoa</taxon>
        <taxon>Nematoda</taxon>
        <taxon>Chromadorea</taxon>
        <taxon>Rhabditida</taxon>
        <taxon>Rhabditina</taxon>
        <taxon>Rhabditomorpha</taxon>
        <taxon>Rhabditoidea</taxon>
        <taxon>Rhabditidae</taxon>
        <taxon>Peloderinae</taxon>
        <taxon>Caenorhabditis</taxon>
    </lineage>
</organism>
<dbReference type="PeptideAtlas" id="D3YT71"/>
<dbReference type="AlphaFoldDB" id="D3YT71"/>
<dbReference type="Gene3D" id="6.10.140.1730">
    <property type="match status" value="1"/>
</dbReference>
<dbReference type="Bgee" id="WBGene00004443">
    <property type="expression patterns" value="Expressed in larva and 4 other cell types or tissues"/>
</dbReference>
<keyword evidence="1" id="KW-0689">Ribosomal protein</keyword>
<reference evidence="1" key="2">
    <citation type="submission" date="2003-03" db="EMBL/GenBank/DDBJ databases">
        <authorList>
            <person name="Sulson J.E."/>
            <person name="Waterston R."/>
        </authorList>
    </citation>
    <scope>NUCLEOTIDE SEQUENCE</scope>
    <source>
        <strain evidence="1">Bristol N2</strain>
    </source>
</reference>
<sequence>MKGVDAKFIKNLRFSRKNNKRQINKSVESKA</sequence>
<name>D3YT71_CAEEL</name>
<reference evidence="1" key="1">
    <citation type="journal article" date="1998" name="Science">
        <title>Genome sequence of the nematode C. elegans: a platform for investigating biology.</title>
        <authorList>
            <consortium name="The C. elegans sequencing consortium"/>
            <person name="Sulson J.E."/>
            <person name="Waterston R."/>
        </authorList>
    </citation>
    <scope>NUCLEOTIDE SEQUENCE [LARGE SCALE GENOMIC DNA]</scope>
    <source>
        <strain evidence="1">Bristol N2</strain>
    </source>
</reference>
<gene>
    <name evidence="1" type="primary">rpl-29</name>
    <name evidence="1" type="ORF">CELE_B0513.3</name>
</gene>
<keyword evidence="2" id="KW-1267">Proteomics identification</keyword>
<dbReference type="GO" id="GO:0005840">
    <property type="term" value="C:ribosome"/>
    <property type="evidence" value="ECO:0007669"/>
    <property type="project" value="UniProtKB-KW"/>
</dbReference>
<accession>D3YT71</accession>
<proteinExistence type="evidence at protein level"/>
<reference evidence="1" key="3">
    <citation type="submission" date="2023-08" db="EMBL/GenBank/DDBJ databases">
        <authorList>
            <consortium name="WormBase Consortium"/>
            <person name="WormBase"/>
        </authorList>
    </citation>
    <scope>NUCLEOTIDE SEQUENCE</scope>
    <source>
        <strain evidence="1">Bristol N2</strain>
    </source>
</reference>